<dbReference type="AlphaFoldDB" id="A0A1I7WGM5"/>
<protein>
    <submittedName>
        <fullName evidence="3">Uncharacterized protein</fullName>
    </submittedName>
</protein>
<evidence type="ECO:0000313" key="2">
    <source>
        <dbReference type="Proteomes" id="UP000095283"/>
    </source>
</evidence>
<reference evidence="3" key="1">
    <citation type="submission" date="2016-11" db="UniProtKB">
        <authorList>
            <consortium name="WormBaseParasite"/>
        </authorList>
    </citation>
    <scope>IDENTIFICATION</scope>
</reference>
<dbReference type="Proteomes" id="UP000095283">
    <property type="component" value="Unplaced"/>
</dbReference>
<dbReference type="WBParaSite" id="Hba_04114">
    <property type="protein sequence ID" value="Hba_04114"/>
    <property type="gene ID" value="Hba_04114"/>
</dbReference>
<name>A0A1I7WGM5_HETBA</name>
<feature type="compositionally biased region" description="Low complexity" evidence="1">
    <location>
        <begin position="47"/>
        <end position="58"/>
    </location>
</feature>
<feature type="region of interest" description="Disordered" evidence="1">
    <location>
        <begin position="1"/>
        <end position="30"/>
    </location>
</feature>
<feature type="region of interest" description="Disordered" evidence="1">
    <location>
        <begin position="47"/>
        <end position="68"/>
    </location>
</feature>
<feature type="compositionally biased region" description="Low complexity" evidence="1">
    <location>
        <begin position="8"/>
        <end position="19"/>
    </location>
</feature>
<evidence type="ECO:0000256" key="1">
    <source>
        <dbReference type="SAM" id="MobiDB-lite"/>
    </source>
</evidence>
<accession>A0A1I7WGM5</accession>
<organism evidence="2 3">
    <name type="scientific">Heterorhabditis bacteriophora</name>
    <name type="common">Entomopathogenic nematode worm</name>
    <dbReference type="NCBI Taxonomy" id="37862"/>
    <lineage>
        <taxon>Eukaryota</taxon>
        <taxon>Metazoa</taxon>
        <taxon>Ecdysozoa</taxon>
        <taxon>Nematoda</taxon>
        <taxon>Chromadorea</taxon>
        <taxon>Rhabditida</taxon>
        <taxon>Rhabditina</taxon>
        <taxon>Rhabditomorpha</taxon>
        <taxon>Strongyloidea</taxon>
        <taxon>Heterorhabditidae</taxon>
        <taxon>Heterorhabditis</taxon>
    </lineage>
</organism>
<keyword evidence="2" id="KW-1185">Reference proteome</keyword>
<proteinExistence type="predicted"/>
<evidence type="ECO:0000313" key="3">
    <source>
        <dbReference type="WBParaSite" id="Hba_04114"/>
    </source>
</evidence>
<sequence>MPEELTGSTSTSIMSCSISPDRETKGGNMTALTSRLGPDICCGGTGESSFSSLSVESPEGPPSPNTSQSRIFDILCSNAAFSGKLASSPAIKGNGLLSPTVTGQRFYSRRINNIYEHTVVTAQWHHPVLFVWSLKYQQRLLQLPLPRNNSKKGMH</sequence>